<keyword evidence="3" id="KW-0325">Glycoprotein</keyword>
<dbReference type="CDD" id="cd00146">
    <property type="entry name" value="PKD"/>
    <property type="match status" value="3"/>
</dbReference>
<gene>
    <name evidence="7" type="ORF">SAMN04489724_2295</name>
</gene>
<proteinExistence type="predicted"/>
<dbReference type="InterPro" id="IPR025667">
    <property type="entry name" value="SprB_repeat"/>
</dbReference>
<dbReference type="SMART" id="SM00191">
    <property type="entry name" value="Int_alpha"/>
    <property type="match status" value="15"/>
</dbReference>
<dbReference type="Gene3D" id="2.130.10.130">
    <property type="entry name" value="Integrin alpha, N-terminal"/>
    <property type="match status" value="2"/>
</dbReference>
<feature type="compositionally biased region" description="Acidic residues" evidence="4">
    <location>
        <begin position="3393"/>
        <end position="3405"/>
    </location>
</feature>
<keyword evidence="8" id="KW-1185">Reference proteome</keyword>
<evidence type="ECO:0000313" key="8">
    <source>
        <dbReference type="Proteomes" id="UP000199673"/>
    </source>
</evidence>
<dbReference type="Gene3D" id="2.60.40.10">
    <property type="entry name" value="Immunoglobulins"/>
    <property type="match status" value="5"/>
</dbReference>
<feature type="domain" description="PKD" evidence="6">
    <location>
        <begin position="2023"/>
        <end position="2104"/>
    </location>
</feature>
<dbReference type="Gene3D" id="2.30.30.100">
    <property type="match status" value="18"/>
</dbReference>
<dbReference type="InterPro" id="IPR041286">
    <property type="entry name" value="MBG_2"/>
</dbReference>
<evidence type="ECO:0000256" key="3">
    <source>
        <dbReference type="ARBA" id="ARBA00023180"/>
    </source>
</evidence>
<dbReference type="InterPro" id="IPR028994">
    <property type="entry name" value="Integrin_alpha_N"/>
</dbReference>
<dbReference type="InterPro" id="IPR013517">
    <property type="entry name" value="FG-GAP"/>
</dbReference>
<organism evidence="7 8">
    <name type="scientific">Algoriphagus locisalis</name>
    <dbReference type="NCBI Taxonomy" id="305507"/>
    <lineage>
        <taxon>Bacteria</taxon>
        <taxon>Pseudomonadati</taxon>
        <taxon>Bacteroidota</taxon>
        <taxon>Cytophagia</taxon>
        <taxon>Cytophagales</taxon>
        <taxon>Cyclobacteriaceae</taxon>
        <taxon>Algoriphagus</taxon>
    </lineage>
</organism>
<dbReference type="Gene3D" id="2.60.40.740">
    <property type="match status" value="1"/>
</dbReference>
<dbReference type="InterPro" id="IPR022409">
    <property type="entry name" value="PKD/Chitinase_dom"/>
</dbReference>
<dbReference type="SUPFAM" id="SSF49299">
    <property type="entry name" value="PKD domain"/>
    <property type="match status" value="3"/>
</dbReference>
<sequence>MNKTIRHFLFIVGLLFAFTGQFSQAKESDAVRDLPTLGSYGSLSLVTGENKSLTPSAAPTNAASITAYTSGANSTNFSGMLTVDPTTGVVSVTNAKPAGTYTVEVKATSLEGSSTTTFTLTVSDPESSDGCFRPNNDYVTGSAPNSVAIGDFNRDGKQDLVVANVNSNSISILLGNGAGGFGAKTDYPTNGAPVSVAVGDLTGDGAQDIVLVTSSNNSRVVYVGRGNGDFYPPIISATGDIPISVVIGDFNRDGKQDFAVANFFSNSVSIHLNIGALSYSKTDFSTGENPLSVTIGDFNRDGWQDLATANSNSNTVSVLLGNGDGSFQAKADFGTDSNPQAVTVGDFNSDGYQDLAVANGGSKSTSVLLGDGAGSFGAKTDFGTAVSPRFVSVGDFNGDGNQDLAVTNGSSNTVSILLGNGTGIFEGKTDFETGTEPRSVAVGDFNGDGKQDLAVVNFTSNNVSVLLGVDPTPTLGTYSSLTLRTGENKIHTPSAAPTNTELLTAYTTGANATDFTGTLTVDPLTGVVSVTNAKPAGTYTVTIKGTDTEGASITSTFELTVTEPVSSTGIFGPKRDWGTGDVPISTVVGDFNKDGNQDLAVANLNSNTVSLMLGRGTGFFVSKIDFETGLYPSSVTVGDFNSDGKQDLAVTNTGSNTVSILLGNGMESFASKVDFETGNSPRYVSVGDFDQDGNQDLVVANGASGSVSILLGDGKGGFGTKTDFEVGSYPGSLTVGDFNGDSLQDLAVANEDEGSVSILLGDGVGGFAPKYDLTGMYYPTSIAKGDFNGDGKQDLVVTLGSSKKVSVLLGDGMGDFIAQADLITASFAKFSSVGDFNGDGNQDLAVANSSTNNVSVFLGDGEGNFGPKSDFGTSNASNSLSVGDFNGDGMQDLAVANGNSNTVSFLLGTIPPTLGSYGSLTVQTGENKVHTPSVAPTNTATITAYTSGENATNFSGILTVDPVTGVLSVTNAKQAGTFTVTVQATSEDEVSVTSTFELTVTDPVNSSGGFGPKEDYGVGVRARSVAIGDFNGDGKQDLAVANGISDSISILLGNGSGEFGAKTDFETGELPHSVTVGDFNGDGKQDIAVANYIPDNVSILLGDGAGSFGAKTDFPTGTDPLSVSVGDFNGDGNQDLAVANAGTDNVSILLGDGAGSFGAKTDFGILILPSFVAVGDFNRDGNQDLAVAAFLGNEVSILLGDGNGGFGPKTDFETGVGPAFVSVGDFNGDGNQDLATANLDSNTVSILLGNGAGAFGPKTDFETGVEPGFVSVGDFNGDGNQDLATANTDANTVSILSGNGAGAFVTKTDFSTGSHPISIAVGNFNGDGVQDLAVVAFEENAVNILLGDNTPTLGTYAPFTVRTGENKIHNPSAVPTNTASITAYTSGDNATNFLGILTVDPATGAVTVTNAKQAGTYTVTVQATNSKGVSATKTFDLTITDPVSSAGEFSEKLIAGLGFPKDIVVGDFNGDGIQDLALAISNRGVRIMLGDGEGGFTEKTELIGGYPPYRLAIGDFNGDGIQDLIHIPQRANGAFVRLGDGTGNFGPVISIGNIPDSYSVAVGDFNEDGKQDFAVAITRAINIWLGDGKGGFADNGYFITGEYPFSVSIGDFNGDGRQDLATANSNSATVSILLGDGTGSFGEKTDFNTGSKPGDVSIGDFNKDGKQDLAVTNYGSNTVSILIGNGTGGFGTKTDFGTGLSPNSVSIGDFNGDGKQDLAVTNYGSNTVSILLGDGAGSFGAKTDFGTGTTPYSVSVGDFNGDGVQDISVPNYTTSSSPYPISILMGLRTITGLTFEDASFEYDGTEKSLSITGELPEGTNVVYTNNGRTDVGTQTVTATISGNNYSTLVLTANLTVFECTTEVDFDVSELTDCANYLTVFLTDQSLDADSWFWEFGDGRTSSAQHPIHSYTSFGDFTVRLTASNSETGCSSIMEKVISFQPLSADFTANTTFGCGPLTVDFEDLSQGATTWTWDFGDGTTSTEQNPSHTYQSSGRFTVTLSVNRGSRCTDTRTISNYIQVLGPEVEFTSDETEGCGPLTVSFTDQTSASAPFISFAWDFGDGQTSNQQNPTHTYANAGIFTVSLTVRDLDGCSRTLTKADLIRVDALDFEFTDLNDVSCFDGADGTVTVQVSEGTEPYSYLWSNEQTSATATGLKEGTYSVTVTDANGCQKTKEITISAPAQPTLETDPANQITATTAVLGGSLSSGLDCAQEVGVVYGLTSDPTVSDTKVTMDLDGDSFSNTISNLVINTTYFVRSYSINQNGYISYGGNQSFTTLRKVLEVKVEESQSKVFGESDPILRFTVSGFEGTDDKSILSGELKREVGEDVGFFPIRLGTLDAGPNYTIEFTGADFEIGPATINGLTFEAQSFVFDGTEKSLSIQGILPSGTSVVYTNNGRTDVGTQEVTATITGDNYTELVLKANLTINPANISNISFEAQSFVFDGTEKSLAITGTLPSGTSVAYINNGRTDVGTQEVTATITGSNFTTLVLTADLTITPAELEGITFADAVFVFDGTAKSLAIGSTLPAGTSVSYANNSRTNVGTQEVTATITGSNFTTLVLTADLTITPAELEGITFADAGFVFDGTAKSLAIGGTLPEGTSVSYANNSRTNVGTQEVTATISGSNFTTLVLTADLTITPAELEGITFADASFVFDGIARSLAIQGTLPDGTLVAYTNNSRTNVGTQEVTATITGSNFTTLVLTADLTITPAELEGITFADAGFVFDGTAKSLAIGGTLPAGTSVSYANNSRTNVGTQEVTATITGSNFTTLVLTADLTITPAELEGITFADAVFVFDGTAKSLAIGGTIPEGTSVSYANNSRTNVGTQEVTATISGSNFTTLVLTADLTITPATITGISFADAVFVFDGTKKSLAIGGTLPAGTSVSYANNSRTNVGTQEVTATISGSNFTTLVLTADLTITPATITGITFADADFVFDGTAKSLVIGGTLPAGTSVSYANNSRTNVGTQEVTATISGSNFTTLVLTADLTITPAELEGITFEDETFVFDGTAKSLAIGGKLPSGTSVNYTNNFRTNVGTQEVTATISGSNFTTLVLTADLTITPAELEGITFGDAVFVFDGTAKSLAIGGTIPEGTSVSYANNSRTNVGTQEVTATITGSNFTTLVLTADLTITPAELEGITIADAVFVFDGTPKSLAIGGTIPEGTSVSYANNSRTNVGTQEVTATITGSNFTTLVLTADLTVSPAELIVKADEGQSKLFGEDDPELIFTATGYGAGDNESVFTGALVREAGEAVGFYAISQGNLDAGENYAISFTGGSFEIITNDSDEDGVPDDVEEKDGTDLKDPTDFKDSDGDGVPDFVEKEEGTDPNDLTEFRDSDGDGVPDYVEERDDTDPNDPGDFRDEDGDGVPSYTEDQEGTNPTDPLDYRDEDGDAVPDYVEDIQGTDPTDAGDYVDTDGDDVPDYVEEQQGTDPDNGEDFLDADEDGVPDYVQARSVTEFVTQSLEALWGIESGDLKVPTEAIVITASGEFINLPVTWNLMEYDPMVSGANVYTGMVELPAGIFNPNELQPTLEITVLAKPVPQDVALSANSFIGIPDQYFQQIGAFTVIDPTDNVHTLSLPEGVQDNKYFEVLDGILFWSSDEQAPGRTEFTVLLRVEDRGGNVFEKSFQITRTRTPLDQLDVPNTFTPNGDGTNDTWGVIALRYYIGVKISIMSVGGERVFYTENPDKKWDGIFNGNEMPVGAYLYVIEVAETGEIRRGMLNLLRH</sequence>
<dbReference type="SUPFAM" id="SSF69318">
    <property type="entry name" value="Integrin alpha N-terminal domain"/>
    <property type="match status" value="4"/>
</dbReference>
<dbReference type="FunFam" id="2.60.40.10:FF:000270">
    <property type="entry name" value="Cell surface protein"/>
    <property type="match status" value="2"/>
</dbReference>
<dbReference type="EMBL" id="FPBF01000003">
    <property type="protein sequence ID" value="SFT84890.1"/>
    <property type="molecule type" value="Genomic_DNA"/>
</dbReference>
<dbReference type="InterPro" id="IPR000601">
    <property type="entry name" value="PKD_dom"/>
</dbReference>
<dbReference type="SMART" id="SM00089">
    <property type="entry name" value="PKD"/>
    <property type="match status" value="6"/>
</dbReference>
<dbReference type="PROSITE" id="PS50093">
    <property type="entry name" value="PKD"/>
    <property type="match status" value="3"/>
</dbReference>
<dbReference type="Pfam" id="PF18887">
    <property type="entry name" value="MBG_3"/>
    <property type="match status" value="9"/>
</dbReference>
<dbReference type="Pfam" id="PF18911">
    <property type="entry name" value="PKD_4"/>
    <property type="match status" value="3"/>
</dbReference>
<dbReference type="InterPro" id="IPR026341">
    <property type="entry name" value="T9SS_type_B"/>
</dbReference>
<protein>
    <submittedName>
        <fullName evidence="7">Gliding motility-associated C-terminal domain-containing protein</fullName>
    </submittedName>
</protein>
<feature type="compositionally biased region" description="Acidic residues" evidence="4">
    <location>
        <begin position="3417"/>
        <end position="3431"/>
    </location>
</feature>
<feature type="domain" description="PKD" evidence="6">
    <location>
        <begin position="1880"/>
        <end position="1925"/>
    </location>
</feature>
<dbReference type="Proteomes" id="UP000199673">
    <property type="component" value="Unassembled WGS sequence"/>
</dbReference>
<feature type="compositionally biased region" description="Acidic residues" evidence="4">
    <location>
        <begin position="3290"/>
        <end position="3302"/>
    </location>
</feature>
<feature type="region of interest" description="Disordered" evidence="4">
    <location>
        <begin position="3288"/>
        <end position="3443"/>
    </location>
</feature>
<dbReference type="Pfam" id="PF13573">
    <property type="entry name" value="SprB"/>
    <property type="match status" value="1"/>
</dbReference>
<evidence type="ECO:0000259" key="6">
    <source>
        <dbReference type="PROSITE" id="PS50093"/>
    </source>
</evidence>
<dbReference type="STRING" id="305507.SAMN04489724_2295"/>
<evidence type="ECO:0000256" key="4">
    <source>
        <dbReference type="SAM" id="MobiDB-lite"/>
    </source>
</evidence>
<dbReference type="InterPro" id="IPR013519">
    <property type="entry name" value="Int_alpha_beta-p"/>
</dbReference>
<evidence type="ECO:0000256" key="5">
    <source>
        <dbReference type="SAM" id="SignalP"/>
    </source>
</evidence>
<keyword evidence="2" id="KW-0677">Repeat</keyword>
<evidence type="ECO:0000256" key="1">
    <source>
        <dbReference type="ARBA" id="ARBA00022729"/>
    </source>
</evidence>
<dbReference type="InterPro" id="IPR013783">
    <property type="entry name" value="Ig-like_fold"/>
</dbReference>
<evidence type="ECO:0000313" key="7">
    <source>
        <dbReference type="EMBL" id="SFT84890.1"/>
    </source>
</evidence>
<dbReference type="Pfam" id="PF13517">
    <property type="entry name" value="FG-GAP_3"/>
    <property type="match status" value="12"/>
</dbReference>
<dbReference type="RefSeq" id="WP_091692993.1">
    <property type="nucleotide sequence ID" value="NZ_FPBF01000003.1"/>
</dbReference>
<keyword evidence="1 5" id="KW-0732">Signal</keyword>
<dbReference type="InterPro" id="IPR043772">
    <property type="entry name" value="MBG_3"/>
</dbReference>
<reference evidence="8" key="1">
    <citation type="submission" date="2016-10" db="EMBL/GenBank/DDBJ databases">
        <authorList>
            <person name="Varghese N."/>
            <person name="Submissions S."/>
        </authorList>
    </citation>
    <scope>NUCLEOTIDE SEQUENCE [LARGE SCALE GENOMIC DNA]</scope>
    <source>
        <strain evidence="8">DSM 23445</strain>
    </source>
</reference>
<dbReference type="PANTHER" id="PTHR46580">
    <property type="entry name" value="SENSOR KINASE-RELATED"/>
    <property type="match status" value="1"/>
</dbReference>
<dbReference type="Pfam" id="PF13585">
    <property type="entry name" value="CHU_C"/>
    <property type="match status" value="1"/>
</dbReference>
<evidence type="ECO:0000256" key="2">
    <source>
        <dbReference type="ARBA" id="ARBA00022737"/>
    </source>
</evidence>
<feature type="compositionally biased region" description="Acidic residues" evidence="4">
    <location>
        <begin position="3345"/>
        <end position="3372"/>
    </location>
</feature>
<accession>A0A1I7BCE6</accession>
<feature type="chain" id="PRO_5011636599" evidence="5">
    <location>
        <begin position="26"/>
        <end position="3732"/>
    </location>
</feature>
<feature type="compositionally biased region" description="Basic and acidic residues" evidence="4">
    <location>
        <begin position="3303"/>
        <end position="3318"/>
    </location>
</feature>
<dbReference type="Pfam" id="PF18676">
    <property type="entry name" value="MBG_2"/>
    <property type="match status" value="2"/>
</dbReference>
<dbReference type="NCBIfam" id="TIGR04131">
    <property type="entry name" value="Bac_Flav_CTERM"/>
    <property type="match status" value="1"/>
</dbReference>
<feature type="signal peptide" evidence="5">
    <location>
        <begin position="1"/>
        <end position="25"/>
    </location>
</feature>
<name>A0A1I7BCE6_9BACT</name>
<dbReference type="InterPro" id="IPR035986">
    <property type="entry name" value="PKD_dom_sf"/>
</dbReference>
<dbReference type="OrthoDB" id="1097758at2"/>
<feature type="domain" description="PKD" evidence="6">
    <location>
        <begin position="1969"/>
        <end position="2025"/>
    </location>
</feature>